<proteinExistence type="predicted"/>
<gene>
    <name evidence="2" type="ORF">Glove_150g76</name>
</gene>
<dbReference type="AlphaFoldDB" id="A0A397J2E0"/>
<evidence type="ECO:0000313" key="3">
    <source>
        <dbReference type="Proteomes" id="UP000266861"/>
    </source>
</evidence>
<dbReference type="EMBL" id="PQFF01000141">
    <property type="protein sequence ID" value="RHZ79263.1"/>
    <property type="molecule type" value="Genomic_DNA"/>
</dbReference>
<reference evidence="2 3" key="1">
    <citation type="submission" date="2018-08" db="EMBL/GenBank/DDBJ databases">
        <title>Genome and evolution of the arbuscular mycorrhizal fungus Diversispora epigaea (formerly Glomus versiforme) and its bacterial endosymbionts.</title>
        <authorList>
            <person name="Sun X."/>
            <person name="Fei Z."/>
            <person name="Harrison M."/>
        </authorList>
    </citation>
    <scope>NUCLEOTIDE SEQUENCE [LARGE SCALE GENOMIC DNA]</scope>
    <source>
        <strain evidence="2 3">IT104</strain>
    </source>
</reference>
<protein>
    <submittedName>
        <fullName evidence="2">Uncharacterized protein</fullName>
    </submittedName>
</protein>
<sequence>MCLAINPRVSILPTIFLRSVFQVLCSNCLFENQGIVISISRNRQVTSPTNQTSQNNFLLADNGYDNKH</sequence>
<feature type="compositionally biased region" description="Polar residues" evidence="1">
    <location>
        <begin position="44"/>
        <end position="57"/>
    </location>
</feature>
<accession>A0A397J2E0</accession>
<feature type="region of interest" description="Disordered" evidence="1">
    <location>
        <begin position="44"/>
        <end position="68"/>
    </location>
</feature>
<evidence type="ECO:0000313" key="2">
    <source>
        <dbReference type="EMBL" id="RHZ79263.1"/>
    </source>
</evidence>
<comment type="caution">
    <text evidence="2">The sequence shown here is derived from an EMBL/GenBank/DDBJ whole genome shotgun (WGS) entry which is preliminary data.</text>
</comment>
<keyword evidence="3" id="KW-1185">Reference proteome</keyword>
<name>A0A397J2E0_9GLOM</name>
<evidence type="ECO:0000256" key="1">
    <source>
        <dbReference type="SAM" id="MobiDB-lite"/>
    </source>
</evidence>
<dbReference type="Proteomes" id="UP000266861">
    <property type="component" value="Unassembled WGS sequence"/>
</dbReference>
<organism evidence="2 3">
    <name type="scientific">Diversispora epigaea</name>
    <dbReference type="NCBI Taxonomy" id="1348612"/>
    <lineage>
        <taxon>Eukaryota</taxon>
        <taxon>Fungi</taxon>
        <taxon>Fungi incertae sedis</taxon>
        <taxon>Mucoromycota</taxon>
        <taxon>Glomeromycotina</taxon>
        <taxon>Glomeromycetes</taxon>
        <taxon>Diversisporales</taxon>
        <taxon>Diversisporaceae</taxon>
        <taxon>Diversispora</taxon>
    </lineage>
</organism>